<protein>
    <recommendedName>
        <fullName evidence="4">Calmodulin</fullName>
    </recommendedName>
</protein>
<evidence type="ECO:0000256" key="1">
    <source>
        <dbReference type="SAM" id="SignalP"/>
    </source>
</evidence>
<evidence type="ECO:0000313" key="3">
    <source>
        <dbReference type="Proteomes" id="UP001530315"/>
    </source>
</evidence>
<name>A0ABD3NA25_9STRA</name>
<feature type="signal peptide" evidence="1">
    <location>
        <begin position="1"/>
        <end position="27"/>
    </location>
</feature>
<gene>
    <name evidence="2" type="ORF">ACHAW5_007129</name>
</gene>
<comment type="caution">
    <text evidence="2">The sequence shown here is derived from an EMBL/GenBank/DDBJ whole genome shotgun (WGS) entry which is preliminary data.</text>
</comment>
<accession>A0ABD3NA25</accession>
<keyword evidence="3" id="KW-1185">Reference proteome</keyword>
<keyword evidence="1" id="KW-0732">Signal</keyword>
<dbReference type="Proteomes" id="UP001530315">
    <property type="component" value="Unassembled WGS sequence"/>
</dbReference>
<reference evidence="2 3" key="1">
    <citation type="submission" date="2024-10" db="EMBL/GenBank/DDBJ databases">
        <title>Updated reference genomes for cyclostephanoid diatoms.</title>
        <authorList>
            <person name="Roberts W.R."/>
            <person name="Alverson A.J."/>
        </authorList>
    </citation>
    <scope>NUCLEOTIDE SEQUENCE [LARGE SCALE GENOMIC DNA]</scope>
    <source>
        <strain evidence="2 3">AJA276-08</strain>
    </source>
</reference>
<proteinExistence type="predicted"/>
<dbReference type="EMBL" id="JALLAZ020001564">
    <property type="protein sequence ID" value="KAL3772903.1"/>
    <property type="molecule type" value="Genomic_DNA"/>
</dbReference>
<dbReference type="InterPro" id="IPR011643">
    <property type="entry name" value="HCR1"/>
</dbReference>
<sequence>MTASLVFPVAVGLLGLLLATAPPCAEGAASGPLMNGAYVPTTDVSHVVPLSQLVHAISIEDSVNGTALYQRQSFDANGASFSLESIFSGGEGALARYVKSSNNPLYGAYMHSLWMSPHGSGSTSDQNNFLGSPVDVYGATIIENMLTKPSGYDPVLTAETIKVIGVWMAFAQSLYDAVSLCARDANPDGDMTVMDVSDPGYVSPVDLAAAFWYGAYRRTDPDQLPEDDGSLYAWAEVARENFLQTTEFDANDAVTSGLNKLQPLLPECLGYRSSGNTTAAEVEDIAKRMRILADDIVRYASVPMVQNLIHHSARISLGVSVRRTSGRDLQDGTADYDAGGVDAGGDAAADLRQATTTAAPMAGTTTAIAGGDDAGSTPEQNDSVDWIIMYGLSTIPPIRICDENAFDDLYGKLVSDAKSEVTVLDDGSGTGAYIESLDQDVLYDVLNTLQSRLTCLGLTCEHIGTSSLLASSVDFAGPECSDPARYYDLEYSYDDADSFLQHLKIDMDVRLIGALVEMDANVAAYDVYRWGRYMRRVGVDLETGRDVNDVEGVVIVDNNVALRDLAREQFHEQNYAGAAYASYLEQNAWMFTPQLTAFVSLMDAHVHEVTMALGRFGGGQATPSQRRSIVESTLVAVATVHALNRMYEAVDACRNGDATETTWDQAFAALSGWAEEDFYAKGFLIFDLACTGCEANGSCLCDSDTNDSIIKGRLVNELVGGKDFLRSVGETAEDVCGDVEGVIDPIQELILTALVDAVAYYANQLSDDATRGDYLAKGYGTAIVLVPLIQARSPEEAEVIERNIGSFGTEAQPLVDGVGAVFEALAKFVVVSGIDCELLTMKVLCEMSQSPNVASGITTSPNVAGELDMPSPTPPDGTFNPTMIVGGVDVPPVSCGSAWDGGLPGKTLMDDPPQALFGGLYQPNSDVDHIIKMTETLELIANLTDLSDGLSAYTDVGYDGVSLQCLSVGAPKDYILRTNPLFVIYMYGLWRSELGSSDPDGYSNKLFDSDDIFHYGDTIVIDEFNKPSGFDATFTAETIQVTNMWMAMITELYRAAQLCRGGLGKLMTDELDMDFNPVDIAAALWFGSAQDADTPEGGGLYAWAKRAGMKFVEQKSSVNDEVNSRLTQLQTSFSDCKAFDSEEDYIMKGIEMMHVVDDITRFLMVPLVQHFINHLAIESGMTNEEATTDTRNHMALYALSVLPFISICDKATYDELFTDLISGTVNSVALNYDTFSNHFGKLQDKYKCLGITCDMVGLHVAINSLWPNCTIPSPENTAFAGYVPTSDVALEMLNIDLDISTILALIVMEADSAALDVFHNGRNAIATNSDGSKYLSLDSITTPIDAVVNTIYQSFSSGLDGRNYMEVTLHAIEGVDVFQSASVLQKSAGASLAIATIDLQMAILLHTTEAVNLCSDSSAMGVLGGSTVYWDIAVAAFVGSNEGEDSGGSDIGGNLLFQLAQELCTQYDSCEDDGEPIINKNIMEQFNAGQFALSSGDCQGASDAQSNIESLLEAIIIDLVAYHAKLSDPTEESHCLLARIAAFALVPMMRRYSDNDILEAANTIEGNTASENGICGEDVDVEAVYQSLNTYVQFKGIDCAWLGSSVCTGTSITPDYLGNENNDVYTPSPGNQTLFNGEYVPTVDVTGVQVLSSVVSAICGADSTDVAKNSYSNDATAGLTIESMSLDAKYVMSDELQFHQYIYALQDGLDATDGSILFDGKLATEYANTITSDALETNIVLGCQSIKVLNIWMWIVHKLNSMVDECRNGNMISGLVDEAAALWEGGQLYALAEELGPKFSHDNDGGMTYLNRKIVDRFTKARDITSNNEISCGNEDVHDLRIIVKEIVSYMTAVLIQSLIDSMLAESNDNKNKVVELMAFATLPHIKTCGHEVTFDDLHTTLIKGFGENLISATVETYQSYYNCLGLSCDDVGSYDRALDAWADIMLPECLDTTMIAGYLPENATKTNMVARLDLDAVAIHQLMSMEKFDLAKRIYIEGHNYYDYDNTAVYNFVSLYNLTQSHTIDYSDFPIYNLYNDYYGADFSHQLLTQIFDKTAPFENATPSQRGMAVKVAISSFVSYMAALEALYSAVSNCEFEKTSSIHAFDGAVALLIGSVEGQGSGGSLNNEGQMLYSISKRNCNHFHDCLGIDSTVNEVLFSSLTLGQEAIRQSLCENATNAVDTINSLLKVPLTQSLLYFSDPVNKRSDYDAAGYVAMQAVIPSIENIDSGMAEAIKLAMSFDEFPESDVASPSLEEDDVRPFLQIVLSNPNSDIDCDLVSNGLCDVDGDAATDAPVDGGSDTPDDVIQAPPDVINPDDPTPIPFVTSNYVGDRSAIALDVKQIQSAMSVDDFEETTRIYNDGRNSKIYNENGIATGELRSIARFSKESGSTMKSDSTYNLFIYGLSDDNQEFMGRPTTVYADTLISNLLYLKAPEAQTAMVAITIWMQVAHSLHSAYGACRSSISTEGRSGISERNLQKNDNDPSLFIDEAAAYWMGDNQDTGSSSQGHLLYALTEFIADEFETPSEAESTINLKVIDLFNQAKNHIAISRGCSTNEKSHLKLKGIIDELIPLMAVPLLRCLLYHLSKNELTMVKVYATAVLPLFSACASSTYRELKSLLIDDIPSDPSSVNIKKDYVISRIQSMYSCLGLTCDLVGSMQNNDPATSPICDGSSDTKSLAGYKYLAEQEIMNQASLIDIDIRKIEIFLENGMLHFPDSQEVSFGAAFDLYKDSLRNIARSTNRDAVPVFAAFPRYFDDDDYYADTMITSACQKQGAFSMATTDQRKRFISFALRYMVTFMAILEKIYTALKSCSNDEAIGEGAKDLDIAIAYYMGSLEGINDGGSYDGILIHMLANRMCVHFGTCSDEDDAVINERIISLVYTAQGELESGACVTMERTVKEIENALIVPLIQGVLFSARENELHYNKKNYAEDYSKAKESWMQEFYPEGYALAQSILPVIADVDRSAATNIKNVMVVSFPNGANDAQSNDSAKVHRAIKSAVSKMKGMDCSQIGSLGGVGFCADDEEDSYDARNSASYSPTNSFVALLIAGIFLV</sequence>
<feature type="chain" id="PRO_5044757873" description="Calmodulin" evidence="1">
    <location>
        <begin position="28"/>
        <end position="3056"/>
    </location>
</feature>
<evidence type="ECO:0000313" key="2">
    <source>
        <dbReference type="EMBL" id="KAL3772903.1"/>
    </source>
</evidence>
<evidence type="ECO:0008006" key="4">
    <source>
        <dbReference type="Google" id="ProtNLM"/>
    </source>
</evidence>
<organism evidence="2 3">
    <name type="scientific">Stephanodiscus triporus</name>
    <dbReference type="NCBI Taxonomy" id="2934178"/>
    <lineage>
        <taxon>Eukaryota</taxon>
        <taxon>Sar</taxon>
        <taxon>Stramenopiles</taxon>
        <taxon>Ochrophyta</taxon>
        <taxon>Bacillariophyta</taxon>
        <taxon>Coscinodiscophyceae</taxon>
        <taxon>Thalassiosirophycidae</taxon>
        <taxon>Stephanodiscales</taxon>
        <taxon>Stephanodiscaceae</taxon>
        <taxon>Stephanodiscus</taxon>
    </lineage>
</organism>
<dbReference type="Pfam" id="PF07692">
    <property type="entry name" value="Fea1"/>
    <property type="match status" value="1"/>
</dbReference>